<accession>A0AAN7PA90</accession>
<reference evidence="3" key="1">
    <citation type="submission" date="2023-01" db="EMBL/GenBank/DDBJ databases">
        <title>Key to firefly adult light organ development and bioluminescence: homeobox transcription factors regulate luciferase expression and transportation to peroxisome.</title>
        <authorList>
            <person name="Fu X."/>
        </authorList>
    </citation>
    <scope>NUCLEOTIDE SEQUENCE [LARGE SCALE GENOMIC DNA]</scope>
</reference>
<feature type="coiled-coil region" evidence="1">
    <location>
        <begin position="119"/>
        <end position="174"/>
    </location>
</feature>
<name>A0AAN7PA90_9COLE</name>
<protein>
    <submittedName>
        <fullName evidence="2">Uncharacterized protein</fullName>
    </submittedName>
</protein>
<evidence type="ECO:0000313" key="3">
    <source>
        <dbReference type="Proteomes" id="UP001353858"/>
    </source>
</evidence>
<gene>
    <name evidence="2" type="ORF">RN001_008928</name>
</gene>
<evidence type="ECO:0000256" key="1">
    <source>
        <dbReference type="SAM" id="Coils"/>
    </source>
</evidence>
<dbReference type="Proteomes" id="UP001353858">
    <property type="component" value="Unassembled WGS sequence"/>
</dbReference>
<dbReference type="AlphaFoldDB" id="A0AAN7PA90"/>
<keyword evidence="3" id="KW-1185">Reference proteome</keyword>
<keyword evidence="1" id="KW-0175">Coiled coil</keyword>
<dbReference type="EMBL" id="JARPUR010000003">
    <property type="protein sequence ID" value="KAK4880782.1"/>
    <property type="molecule type" value="Genomic_DNA"/>
</dbReference>
<comment type="caution">
    <text evidence="2">The sequence shown here is derived from an EMBL/GenBank/DDBJ whole genome shotgun (WGS) entry which is preliminary data.</text>
</comment>
<organism evidence="2 3">
    <name type="scientific">Aquatica leii</name>
    <dbReference type="NCBI Taxonomy" id="1421715"/>
    <lineage>
        <taxon>Eukaryota</taxon>
        <taxon>Metazoa</taxon>
        <taxon>Ecdysozoa</taxon>
        <taxon>Arthropoda</taxon>
        <taxon>Hexapoda</taxon>
        <taxon>Insecta</taxon>
        <taxon>Pterygota</taxon>
        <taxon>Neoptera</taxon>
        <taxon>Endopterygota</taxon>
        <taxon>Coleoptera</taxon>
        <taxon>Polyphaga</taxon>
        <taxon>Elateriformia</taxon>
        <taxon>Elateroidea</taxon>
        <taxon>Lampyridae</taxon>
        <taxon>Luciolinae</taxon>
        <taxon>Aquatica</taxon>
    </lineage>
</organism>
<proteinExistence type="predicted"/>
<evidence type="ECO:0000313" key="2">
    <source>
        <dbReference type="EMBL" id="KAK4880782.1"/>
    </source>
</evidence>
<sequence>MEKKCSKMEKKFHEMRRKWKKSFTKICRKWKKIGEKLFKNTQKIEKKLMENSKRLKQEIQMRIKIKAKLFKKKSKQISKASTAGVYTKIRTFSGFGPWGQKSQRYRSRKMDMERIEEMFASINNNTKQTNEKLDKLIQELNQVKEENTKLTKKVEEQNERIEMLEREIRGKNLIIKGIKEDINECEEVTREKILNSAKNLKGSDIWIDEGYTKKVQEERKKLIPLLKEAREKGQTAYLIYDKLKIYNKAGTFYESQ</sequence>